<dbReference type="InterPro" id="IPR039425">
    <property type="entry name" value="RNA_pol_sigma-70-like"/>
</dbReference>
<dbReference type="Proteomes" id="UP001204376">
    <property type="component" value="Unassembled WGS sequence"/>
</dbReference>
<evidence type="ECO:0000256" key="4">
    <source>
        <dbReference type="ARBA" id="ARBA00023163"/>
    </source>
</evidence>
<dbReference type="InterPro" id="IPR036388">
    <property type="entry name" value="WH-like_DNA-bd_sf"/>
</dbReference>
<dbReference type="InterPro" id="IPR013324">
    <property type="entry name" value="RNA_pol_sigma_r3/r4-like"/>
</dbReference>
<evidence type="ECO:0000259" key="5">
    <source>
        <dbReference type="Pfam" id="PF04542"/>
    </source>
</evidence>
<dbReference type="NCBIfam" id="TIGR02985">
    <property type="entry name" value="Sig70_bacteroi1"/>
    <property type="match status" value="1"/>
</dbReference>
<comment type="caution">
    <text evidence="7">The sequence shown here is derived from an EMBL/GenBank/DDBJ whole genome shotgun (WGS) entry which is preliminary data.</text>
</comment>
<evidence type="ECO:0000256" key="3">
    <source>
        <dbReference type="ARBA" id="ARBA00023082"/>
    </source>
</evidence>
<dbReference type="PANTHER" id="PTHR43133:SF46">
    <property type="entry name" value="RNA POLYMERASE SIGMA-70 FACTOR ECF SUBFAMILY"/>
    <property type="match status" value="1"/>
</dbReference>
<evidence type="ECO:0000256" key="2">
    <source>
        <dbReference type="ARBA" id="ARBA00023015"/>
    </source>
</evidence>
<organism evidence="7 8">
    <name type="scientific">Mucilaginibacter aquariorum</name>
    <dbReference type="NCBI Taxonomy" id="2967225"/>
    <lineage>
        <taxon>Bacteria</taxon>
        <taxon>Pseudomonadati</taxon>
        <taxon>Bacteroidota</taxon>
        <taxon>Sphingobacteriia</taxon>
        <taxon>Sphingobacteriales</taxon>
        <taxon>Sphingobacteriaceae</taxon>
        <taxon>Mucilaginibacter</taxon>
    </lineage>
</organism>
<accession>A0ABT1SXZ9</accession>
<evidence type="ECO:0000313" key="7">
    <source>
        <dbReference type="EMBL" id="MCQ6957227.1"/>
    </source>
</evidence>
<dbReference type="SUPFAM" id="SSF88946">
    <property type="entry name" value="Sigma2 domain of RNA polymerase sigma factors"/>
    <property type="match status" value="1"/>
</dbReference>
<dbReference type="Pfam" id="PF08281">
    <property type="entry name" value="Sigma70_r4_2"/>
    <property type="match status" value="1"/>
</dbReference>
<dbReference type="InterPro" id="IPR007627">
    <property type="entry name" value="RNA_pol_sigma70_r2"/>
</dbReference>
<proteinExistence type="inferred from homology"/>
<feature type="domain" description="RNA polymerase sigma factor 70 region 4 type 2" evidence="6">
    <location>
        <begin position="127"/>
        <end position="174"/>
    </location>
</feature>
<dbReference type="PANTHER" id="PTHR43133">
    <property type="entry name" value="RNA POLYMERASE ECF-TYPE SIGMA FACTO"/>
    <property type="match status" value="1"/>
</dbReference>
<reference evidence="7 8" key="1">
    <citation type="submission" date="2022-07" db="EMBL/GenBank/DDBJ databases">
        <title>Mucilaginibacter sp. JC4.</title>
        <authorList>
            <person name="Le V."/>
            <person name="Ko S.-R."/>
            <person name="Ahn C.-Y."/>
            <person name="Oh H.-M."/>
        </authorList>
    </citation>
    <scope>NUCLEOTIDE SEQUENCE [LARGE SCALE GENOMIC DNA]</scope>
    <source>
        <strain evidence="7 8">JC4</strain>
    </source>
</reference>
<evidence type="ECO:0000313" key="8">
    <source>
        <dbReference type="Proteomes" id="UP001204376"/>
    </source>
</evidence>
<keyword evidence="8" id="KW-1185">Reference proteome</keyword>
<keyword evidence="3" id="KW-0731">Sigma factor</keyword>
<protein>
    <submittedName>
        <fullName evidence="7">RNA polymerase sigma-70 factor</fullName>
    </submittedName>
</protein>
<dbReference type="EMBL" id="JANHOH010000001">
    <property type="protein sequence ID" value="MCQ6957227.1"/>
    <property type="molecule type" value="Genomic_DNA"/>
</dbReference>
<name>A0ABT1SXZ9_9SPHI</name>
<dbReference type="InterPro" id="IPR014284">
    <property type="entry name" value="RNA_pol_sigma-70_dom"/>
</dbReference>
<gene>
    <name evidence="7" type="ORF">NPE20_04640</name>
</gene>
<evidence type="ECO:0000256" key="1">
    <source>
        <dbReference type="ARBA" id="ARBA00010641"/>
    </source>
</evidence>
<dbReference type="NCBIfam" id="TIGR02937">
    <property type="entry name" value="sigma70-ECF"/>
    <property type="match status" value="1"/>
</dbReference>
<dbReference type="RefSeq" id="WP_256537434.1">
    <property type="nucleotide sequence ID" value="NZ_JANHOH010000001.1"/>
</dbReference>
<keyword evidence="2" id="KW-0805">Transcription regulation</keyword>
<dbReference type="Gene3D" id="1.10.10.10">
    <property type="entry name" value="Winged helix-like DNA-binding domain superfamily/Winged helix DNA-binding domain"/>
    <property type="match status" value="1"/>
</dbReference>
<evidence type="ECO:0000259" key="6">
    <source>
        <dbReference type="Pfam" id="PF08281"/>
    </source>
</evidence>
<dbReference type="Gene3D" id="1.10.1740.10">
    <property type="match status" value="1"/>
</dbReference>
<dbReference type="SUPFAM" id="SSF88659">
    <property type="entry name" value="Sigma3 and sigma4 domains of RNA polymerase sigma factors"/>
    <property type="match status" value="1"/>
</dbReference>
<keyword evidence="4" id="KW-0804">Transcription</keyword>
<sequence>MLDTEIKDLLIDIALNNSRASFKRLYIAYYNKLFTLAKSLVKSSELAEEITDDVLLSLWIRRSGLTEINNFTFYVYSAIKNKSLTYLSKAQVNNVNIDHVDVEIAAPSASGEDKLACEDLTKIINIALSKLSGQCRLVFKLVKEDGLKYRDVAGLLDISVKTVEYHMGNAMKMLSKSIESSKKQIVFSPFSESLKK</sequence>
<comment type="similarity">
    <text evidence="1">Belongs to the sigma-70 factor family. ECF subfamily.</text>
</comment>
<dbReference type="InterPro" id="IPR014327">
    <property type="entry name" value="RNA_pol_sigma70_bacteroid"/>
</dbReference>
<dbReference type="Pfam" id="PF04542">
    <property type="entry name" value="Sigma70_r2"/>
    <property type="match status" value="1"/>
</dbReference>
<feature type="domain" description="RNA polymerase sigma-70 region 2" evidence="5">
    <location>
        <begin position="25"/>
        <end position="91"/>
    </location>
</feature>
<dbReference type="InterPro" id="IPR013325">
    <property type="entry name" value="RNA_pol_sigma_r2"/>
</dbReference>
<dbReference type="InterPro" id="IPR013249">
    <property type="entry name" value="RNA_pol_sigma70_r4_t2"/>
</dbReference>